<dbReference type="KEGG" id="ccu:Ccur_10230"/>
<dbReference type="OrthoDB" id="9778331at2"/>
<evidence type="ECO:0000256" key="3">
    <source>
        <dbReference type="ARBA" id="ARBA00022475"/>
    </source>
</evidence>
<evidence type="ECO:0000259" key="9">
    <source>
        <dbReference type="Pfam" id="PF20730"/>
    </source>
</evidence>
<keyword evidence="5 7" id="KW-1133">Transmembrane helix</keyword>
<dbReference type="GO" id="GO:0005886">
    <property type="term" value="C:plasma membrane"/>
    <property type="evidence" value="ECO:0007669"/>
    <property type="project" value="UniProtKB-SubCell"/>
</dbReference>
<keyword evidence="4 7" id="KW-0812">Transmembrane</keyword>
<evidence type="ECO:0000256" key="5">
    <source>
        <dbReference type="ARBA" id="ARBA00022989"/>
    </source>
</evidence>
<dbReference type="STRING" id="469378.Ccur_10230"/>
<feature type="domain" description="YetF C-terminal" evidence="8">
    <location>
        <begin position="83"/>
        <end position="201"/>
    </location>
</feature>
<protein>
    <submittedName>
        <fullName evidence="10">Predicted membrane protein</fullName>
    </submittedName>
</protein>
<dbReference type="InterPro" id="IPR007353">
    <property type="entry name" value="DUF421"/>
</dbReference>
<evidence type="ECO:0000256" key="6">
    <source>
        <dbReference type="ARBA" id="ARBA00023136"/>
    </source>
</evidence>
<dbReference type="InterPro" id="IPR048454">
    <property type="entry name" value="YetF_N"/>
</dbReference>
<feature type="transmembrane region" description="Helical" evidence="7">
    <location>
        <begin position="59"/>
        <end position="80"/>
    </location>
</feature>
<dbReference type="EMBL" id="CP001682">
    <property type="protein sequence ID" value="ACU94714.1"/>
    <property type="molecule type" value="Genomic_DNA"/>
</dbReference>
<dbReference type="InterPro" id="IPR023090">
    <property type="entry name" value="UPF0702_alpha/beta_dom_sf"/>
</dbReference>
<evidence type="ECO:0000313" key="10">
    <source>
        <dbReference type="EMBL" id="ACU94714.1"/>
    </source>
</evidence>
<feature type="transmembrane region" description="Helical" evidence="7">
    <location>
        <begin position="6"/>
        <end position="24"/>
    </location>
</feature>
<evidence type="ECO:0000256" key="4">
    <source>
        <dbReference type="ARBA" id="ARBA00022692"/>
    </source>
</evidence>
<feature type="domain" description="YetF-like N-terminal transmembrane" evidence="9">
    <location>
        <begin position="5"/>
        <end position="78"/>
    </location>
</feature>
<dbReference type="HOGENOM" id="CLU_077149_4_0_11"/>
<organism evidence="10 11">
    <name type="scientific">Cryptobacterium curtum (strain ATCC 700683 / DSM 15641 / CCUG 43107 / 12-3)</name>
    <dbReference type="NCBI Taxonomy" id="469378"/>
    <lineage>
        <taxon>Bacteria</taxon>
        <taxon>Bacillati</taxon>
        <taxon>Actinomycetota</taxon>
        <taxon>Coriobacteriia</taxon>
        <taxon>Eggerthellales</taxon>
        <taxon>Eggerthellaceae</taxon>
        <taxon>Cryptobacterium</taxon>
    </lineage>
</organism>
<evidence type="ECO:0000256" key="7">
    <source>
        <dbReference type="SAM" id="Phobius"/>
    </source>
</evidence>
<evidence type="ECO:0000256" key="2">
    <source>
        <dbReference type="ARBA" id="ARBA00006448"/>
    </source>
</evidence>
<accession>C7MP74</accession>
<evidence type="ECO:0000313" key="11">
    <source>
        <dbReference type="Proteomes" id="UP000000954"/>
    </source>
</evidence>
<name>C7MP74_CRYCD</name>
<dbReference type="eggNOG" id="COG2323">
    <property type="taxonomic scope" value="Bacteria"/>
</dbReference>
<dbReference type="Pfam" id="PF20730">
    <property type="entry name" value="YetF_N"/>
    <property type="match status" value="1"/>
</dbReference>
<dbReference type="PANTHER" id="PTHR34582:SF6">
    <property type="entry name" value="UPF0702 TRANSMEMBRANE PROTEIN YCAP"/>
    <property type="match status" value="1"/>
</dbReference>
<keyword evidence="6 7" id="KW-0472">Membrane</keyword>
<keyword evidence="11" id="KW-1185">Reference proteome</keyword>
<reference evidence="10 11" key="1">
    <citation type="journal article" date="2009" name="Stand. Genomic Sci.">
        <title>Complete genome sequence of Cryptobacterium curtum type strain (12-3).</title>
        <authorList>
            <person name="Mavrommatis K."/>
            <person name="Pukall R."/>
            <person name="Rohde C."/>
            <person name="Chen F."/>
            <person name="Sims D."/>
            <person name="Brettin T."/>
            <person name="Kuske C."/>
            <person name="Detter J.C."/>
            <person name="Han C."/>
            <person name="Lapidus A."/>
            <person name="Copeland A."/>
            <person name="Glavina Del Rio T."/>
            <person name="Nolan M."/>
            <person name="Lucas S."/>
            <person name="Tice H."/>
            <person name="Cheng J.F."/>
            <person name="Bruce D."/>
            <person name="Goodwin L."/>
            <person name="Pitluck S."/>
            <person name="Ovchinnikova G."/>
            <person name="Pati A."/>
            <person name="Ivanova N."/>
            <person name="Chen A."/>
            <person name="Palaniappan K."/>
            <person name="Chain P."/>
            <person name="D'haeseleer P."/>
            <person name="Goker M."/>
            <person name="Bristow J."/>
            <person name="Eisen J.A."/>
            <person name="Markowitz V."/>
            <person name="Hugenholtz P."/>
            <person name="Rohde M."/>
            <person name="Klenk H.P."/>
            <person name="Kyrpides N.C."/>
        </authorList>
    </citation>
    <scope>NUCLEOTIDE SEQUENCE [LARGE SCALE GENOMIC DNA]</scope>
    <source>
        <strain evidence="11">ATCC 700683 / DSM 15641 / 12-3</strain>
    </source>
</reference>
<gene>
    <name evidence="10" type="ordered locus">Ccur_10230</name>
</gene>
<dbReference type="Pfam" id="PF04239">
    <property type="entry name" value="DUF421"/>
    <property type="match status" value="1"/>
</dbReference>
<dbReference type="Gene3D" id="3.30.240.20">
    <property type="entry name" value="bsu07140 like domains"/>
    <property type="match status" value="2"/>
</dbReference>
<proteinExistence type="inferred from homology"/>
<dbReference type="AlphaFoldDB" id="C7MP74"/>
<comment type="subcellular location">
    <subcellularLocation>
        <location evidence="1">Cell membrane</location>
        <topology evidence="1">Multi-pass membrane protein</topology>
    </subcellularLocation>
</comment>
<evidence type="ECO:0000256" key="1">
    <source>
        <dbReference type="ARBA" id="ARBA00004651"/>
    </source>
</evidence>
<keyword evidence="3" id="KW-1003">Cell membrane</keyword>
<sequence length="221" mass="24095">MDFYTLTAIKFALGMLVMILQINILGKHDFSLNTPLNQVQNYVLGGIIGGVIYNPSVTVLQFLIILLIWSLVVVVAKILFGSSKTFRRVVACQPELLVRDGEVDISRCAKVGLTAEQLCRSLRENGISSIKDVKAAVMETDGKLTIRSGDMQREGLLLPLANDGHLTPDGLKLAGKDKTWVIEQLAAQGYASVKQVFLAELVDGNLEVVPFSKVANATRPK</sequence>
<comment type="similarity">
    <text evidence="2">Belongs to the UPF0702 family.</text>
</comment>
<dbReference type="PANTHER" id="PTHR34582">
    <property type="entry name" value="UPF0702 TRANSMEMBRANE PROTEIN YCAP"/>
    <property type="match status" value="1"/>
</dbReference>
<evidence type="ECO:0000259" key="8">
    <source>
        <dbReference type="Pfam" id="PF04239"/>
    </source>
</evidence>
<dbReference type="Proteomes" id="UP000000954">
    <property type="component" value="Chromosome"/>
</dbReference>
<dbReference type="RefSeq" id="WP_012803399.1">
    <property type="nucleotide sequence ID" value="NC_013170.1"/>
</dbReference>